<keyword evidence="23" id="KW-1185">Reference proteome</keyword>
<evidence type="ECO:0000256" key="11">
    <source>
        <dbReference type="ARBA" id="ARBA00023136"/>
    </source>
</evidence>
<dbReference type="SMART" id="SM00181">
    <property type="entry name" value="EGF"/>
    <property type="match status" value="6"/>
</dbReference>
<keyword evidence="11 18" id="KW-0472">Membrane</keyword>
<feature type="compositionally biased region" description="Pro residues" evidence="17">
    <location>
        <begin position="475"/>
        <end position="486"/>
    </location>
</feature>
<evidence type="ECO:0000256" key="6">
    <source>
        <dbReference type="ARBA" id="ARBA00022729"/>
    </source>
</evidence>
<evidence type="ECO:0000313" key="23">
    <source>
        <dbReference type="Proteomes" id="UP000558958"/>
    </source>
</evidence>
<comment type="subunit">
    <text evidence="15">Interacts with ITGAL, ITGAM and ITGB2. Interacts with thrombin/F2; this interaction switches the specificity of thrombin from a procoagulant to an anticoagulant and antifibrinolytic protease. Interacts with ANGP1 and ANGP2; these interactions significantly inhibit the generation of activated PC and TAFIa/CPB2 by the thrombin/thrombomodulin complex. Interacts with PF4; this interaction enhances generation of activated protein C. Interacts with HMGB1; this interaction inhibits HMGB1 inflammatory activity.</text>
</comment>
<dbReference type="Pfam" id="PF07645">
    <property type="entry name" value="EGF_CA"/>
    <property type="match status" value="2"/>
</dbReference>
<protein>
    <recommendedName>
        <fullName evidence="2">Thrombomodulin</fullName>
    </recommendedName>
</protein>
<evidence type="ECO:0000256" key="3">
    <source>
        <dbReference type="ARBA" id="ARBA00022536"/>
    </source>
</evidence>
<dbReference type="PANTHER" id="PTHR14789:SF9">
    <property type="entry name" value="THROMBOMODULIN"/>
    <property type="match status" value="1"/>
</dbReference>
<evidence type="ECO:0000256" key="12">
    <source>
        <dbReference type="ARBA" id="ARBA00023157"/>
    </source>
</evidence>
<dbReference type="Pfam" id="PF25444">
    <property type="entry name" value="THBD"/>
    <property type="match status" value="1"/>
</dbReference>
<evidence type="ECO:0000256" key="5">
    <source>
        <dbReference type="ARBA" id="ARBA00022692"/>
    </source>
</evidence>
<keyword evidence="13" id="KW-0325">Glycoprotein</keyword>
<comment type="function">
    <text evidence="14">Endothelial cell receptor that plays a critical role in regulating several physiological processes including hemostasis, coagulation, fibrinolysis, inflammation, and angiogenesis. Acts as a cofactor for thrombin activation of protein C/PROC on the surface of vascular endothelial cells leading to initiation of the activated protein C anticoagulant pathway. Also accelerates the activation of the plasma carboxypeptidase B2/CPB2, which catalyzes removal of C-terminal basic amino acids from its substrates including kinins or anaphylatoxins leading to fibrinolysis inhibition. Plays critical protective roles in changing the cleavage specificity of protease-activated receptor 1/PAR1, inhibiting endothelial cell permeability and inflammation. Suppresses inflammation distinctly from its anticoagulant cofactor activity by sequestering HMGB1 thereby preventing it from engaging cellular receptors such as RAGE and contributing to the inflammatory response.</text>
</comment>
<dbReference type="InterPro" id="IPR057350">
    <property type="entry name" value="THBD"/>
</dbReference>
<evidence type="ECO:0000256" key="7">
    <source>
        <dbReference type="ARBA" id="ARBA00022734"/>
    </source>
</evidence>
<dbReference type="InterPro" id="IPR051505">
    <property type="entry name" value="C-type_lectin_domain"/>
</dbReference>
<feature type="domain" description="EGF-like" evidence="20">
    <location>
        <begin position="414"/>
        <end position="451"/>
    </location>
</feature>
<evidence type="ECO:0000256" key="14">
    <source>
        <dbReference type="ARBA" id="ARBA00045242"/>
    </source>
</evidence>
<dbReference type="InterPro" id="IPR049883">
    <property type="entry name" value="NOTCH1_EGF-like"/>
</dbReference>
<evidence type="ECO:0000256" key="1">
    <source>
        <dbReference type="ARBA" id="ARBA00004479"/>
    </source>
</evidence>
<keyword evidence="6 19" id="KW-0732">Signal</keyword>
<comment type="caution">
    <text evidence="16">Lacks conserved residue(s) required for the propagation of feature annotation.</text>
</comment>
<proteinExistence type="predicted"/>
<evidence type="ECO:0000259" key="20">
    <source>
        <dbReference type="PROSITE" id="PS50026"/>
    </source>
</evidence>
<dbReference type="InterPro" id="IPR009030">
    <property type="entry name" value="Growth_fac_rcpt_cys_sf"/>
</dbReference>
<evidence type="ECO:0000256" key="17">
    <source>
        <dbReference type="SAM" id="MobiDB-lite"/>
    </source>
</evidence>
<dbReference type="PIRSF" id="PIRSF001775">
    <property type="entry name" value="CD93/CD141"/>
    <property type="match status" value="1"/>
</dbReference>
<dbReference type="InterPro" id="IPR001881">
    <property type="entry name" value="EGF-like_Ca-bd_dom"/>
</dbReference>
<keyword evidence="12" id="KW-1015">Disulfide bond</keyword>
<dbReference type="PROSITE" id="PS01187">
    <property type="entry name" value="EGF_CA"/>
    <property type="match status" value="2"/>
</dbReference>
<dbReference type="SMART" id="SM00034">
    <property type="entry name" value="CLECT"/>
    <property type="match status" value="1"/>
</dbReference>
<dbReference type="SUPFAM" id="SSF56436">
    <property type="entry name" value="C-type lectin-like"/>
    <property type="match status" value="1"/>
</dbReference>
<keyword evidence="4" id="KW-0597">Phosphoprotein</keyword>
<dbReference type="Pfam" id="PF09064">
    <property type="entry name" value="EGF_Tme5"/>
    <property type="match status" value="1"/>
</dbReference>
<dbReference type="PROSITE" id="PS01186">
    <property type="entry name" value="EGF_2"/>
    <property type="match status" value="1"/>
</dbReference>
<evidence type="ECO:0000256" key="16">
    <source>
        <dbReference type="PROSITE-ProRule" id="PRU00076"/>
    </source>
</evidence>
<evidence type="ECO:0000256" key="10">
    <source>
        <dbReference type="ARBA" id="ARBA00022989"/>
    </source>
</evidence>
<keyword evidence="8" id="KW-0677">Repeat</keyword>
<comment type="subcellular location">
    <subcellularLocation>
        <location evidence="1">Membrane</location>
        <topology evidence="1">Single-pass type I membrane protein</topology>
    </subcellularLocation>
</comment>
<feature type="transmembrane region" description="Helical" evidence="18">
    <location>
        <begin position="497"/>
        <end position="520"/>
    </location>
</feature>
<feature type="chain" id="PRO_5029543036" description="Thrombomodulin" evidence="19">
    <location>
        <begin position="16"/>
        <end position="549"/>
    </location>
</feature>
<evidence type="ECO:0000256" key="4">
    <source>
        <dbReference type="ARBA" id="ARBA00022553"/>
    </source>
</evidence>
<dbReference type="GO" id="GO:0016020">
    <property type="term" value="C:membrane"/>
    <property type="evidence" value="ECO:0007669"/>
    <property type="project" value="UniProtKB-SubCell"/>
</dbReference>
<organism evidence="22 23">
    <name type="scientific">Sakesphorus luctuosus</name>
    <dbReference type="NCBI Taxonomy" id="419690"/>
    <lineage>
        <taxon>Eukaryota</taxon>
        <taxon>Metazoa</taxon>
        <taxon>Chordata</taxon>
        <taxon>Craniata</taxon>
        <taxon>Vertebrata</taxon>
        <taxon>Euteleostomi</taxon>
        <taxon>Archelosauria</taxon>
        <taxon>Archosauria</taxon>
        <taxon>Dinosauria</taxon>
        <taxon>Saurischia</taxon>
        <taxon>Theropoda</taxon>
        <taxon>Coelurosauria</taxon>
        <taxon>Aves</taxon>
        <taxon>Neognathae</taxon>
        <taxon>Neoaves</taxon>
        <taxon>Telluraves</taxon>
        <taxon>Australaves</taxon>
        <taxon>Passeriformes</taxon>
        <taxon>Thamnophilidae</taxon>
        <taxon>Sakesphorus</taxon>
    </lineage>
</organism>
<evidence type="ECO:0000259" key="21">
    <source>
        <dbReference type="PROSITE" id="PS50041"/>
    </source>
</evidence>
<dbReference type="InterPro" id="IPR001304">
    <property type="entry name" value="C-type_lectin-like"/>
</dbReference>
<dbReference type="Gene3D" id="2.10.25.10">
    <property type="entry name" value="Laminin"/>
    <property type="match status" value="6"/>
</dbReference>
<keyword evidence="5 18" id="KW-0812">Transmembrane</keyword>
<dbReference type="AlphaFoldDB" id="A0A7K8YUE8"/>
<keyword evidence="3 16" id="KW-0245">EGF-like domain</keyword>
<sequence>LLLPLLVLVMGLGDAEEPGEPGPLAPSGAQCLQHECFAVFWGSSSFAAASAGCERGGGHLMTVRSTVAEEAIALLLENRDGRLWLGLSLSPSLSCTDPARRLRGFRWVTQDVRTDYTNWAPSGPRCGERCVTVSRPELRWEERRCEEPADGFLCEYNYGSSCPFLPPAEGLAVSYTTPFGARRGEFLALPPRSVASVPALGLELRCDEDGEGGRLRWGRSAPGAWPCLLDRGGCEGTCSEDTGRPRCSCPDGSVLGPDGRGCRSPCAGAPCDHHCVVSGSSFVCMCDTGYDLAPDGSSCVDKDDCAIEPGLCEQLCVNTMGGFECRCFPGHRLVDGRCQPESHCYRAPCQQLCQDVPGGYRCGCYEGYAVDRLDATQCVPHCNESQCPPLCDEYGTNCKCPEGFVLDDEEVCVDLDECDMNFCEYNCTNHPGDFECHCPAGYQLVNDIECAAIPPEGTEGSFSGDSESQTSSPQTPLPHTPVPSRAPPKAERLHPGALVGITVGALLTALALLALGYHLAKKRCRPPASMDYKCGGPHEKELGLQPVAS</sequence>
<dbReference type="PROSITE" id="PS50041">
    <property type="entry name" value="C_TYPE_LECTIN_2"/>
    <property type="match status" value="1"/>
</dbReference>
<comment type="caution">
    <text evidence="22">The sequence shown here is derived from an EMBL/GenBank/DDBJ whole genome shotgun (WGS) entry which is preliminary data.</text>
</comment>
<evidence type="ECO:0000256" key="13">
    <source>
        <dbReference type="ARBA" id="ARBA00023180"/>
    </source>
</evidence>
<dbReference type="InterPro" id="IPR016186">
    <property type="entry name" value="C-type_lectin-like/link_sf"/>
</dbReference>
<feature type="non-terminal residue" evidence="22">
    <location>
        <position position="549"/>
    </location>
</feature>
<accession>A0A7K8YUE8</accession>
<dbReference type="InterPro" id="IPR018097">
    <property type="entry name" value="EGF_Ca-bd_CS"/>
</dbReference>
<evidence type="ECO:0000256" key="8">
    <source>
        <dbReference type="ARBA" id="ARBA00022737"/>
    </source>
</evidence>
<name>A0A7K8YUE8_9PASS</name>
<feature type="region of interest" description="Disordered" evidence="17">
    <location>
        <begin position="458"/>
        <end position="491"/>
    </location>
</feature>
<evidence type="ECO:0000256" key="15">
    <source>
        <dbReference type="ARBA" id="ARBA00046453"/>
    </source>
</evidence>
<evidence type="ECO:0000256" key="18">
    <source>
        <dbReference type="SAM" id="Phobius"/>
    </source>
</evidence>
<keyword evidence="9" id="KW-0654">Proteoglycan</keyword>
<dbReference type="GO" id="GO:0030246">
    <property type="term" value="F:carbohydrate binding"/>
    <property type="evidence" value="ECO:0007669"/>
    <property type="project" value="UniProtKB-KW"/>
</dbReference>
<dbReference type="InterPro" id="IPR000152">
    <property type="entry name" value="EGF-type_Asp/Asn_hydroxyl_site"/>
</dbReference>
<dbReference type="InterPro" id="IPR000742">
    <property type="entry name" value="EGF"/>
</dbReference>
<reference evidence="22 23" key="1">
    <citation type="submission" date="2019-09" db="EMBL/GenBank/DDBJ databases">
        <title>Bird 10,000 Genomes (B10K) Project - Family phase.</title>
        <authorList>
            <person name="Zhang G."/>
        </authorList>
    </citation>
    <scope>NUCLEOTIDE SEQUENCE [LARGE SCALE GENOMIC DNA]</scope>
    <source>
        <strain evidence="22">B10K-DU-001-06</strain>
        <tissue evidence="22">Muscle</tissue>
    </source>
</reference>
<dbReference type="EMBL" id="VWZD01007840">
    <property type="protein sequence ID" value="NXG06780.1"/>
    <property type="molecule type" value="Genomic_DNA"/>
</dbReference>
<dbReference type="GO" id="GO:0004888">
    <property type="term" value="F:transmembrane signaling receptor activity"/>
    <property type="evidence" value="ECO:0007669"/>
    <property type="project" value="InterPro"/>
</dbReference>
<dbReference type="SUPFAM" id="SSF57184">
    <property type="entry name" value="Growth factor receptor domain"/>
    <property type="match status" value="2"/>
</dbReference>
<evidence type="ECO:0000256" key="19">
    <source>
        <dbReference type="SAM" id="SignalP"/>
    </source>
</evidence>
<dbReference type="GO" id="GO:0005509">
    <property type="term" value="F:calcium ion binding"/>
    <property type="evidence" value="ECO:0007669"/>
    <property type="project" value="InterPro"/>
</dbReference>
<dbReference type="InterPro" id="IPR015149">
    <property type="entry name" value="Tme5_EGF-like"/>
</dbReference>
<dbReference type="CDD" id="cd19941">
    <property type="entry name" value="TIL"/>
    <property type="match status" value="1"/>
</dbReference>
<dbReference type="Gene3D" id="3.10.100.10">
    <property type="entry name" value="Mannose-Binding Protein A, subunit A"/>
    <property type="match status" value="1"/>
</dbReference>
<feature type="domain" description="C-type lectin" evidence="21">
    <location>
        <begin position="32"/>
        <end position="147"/>
    </location>
</feature>
<keyword evidence="10 18" id="KW-1133">Transmembrane helix</keyword>
<dbReference type="PANTHER" id="PTHR14789">
    <property type="entry name" value="CHONDROLECTIN VARIANT CHODLFDELTAE"/>
    <property type="match status" value="1"/>
</dbReference>
<dbReference type="InterPro" id="IPR016187">
    <property type="entry name" value="CTDL_fold"/>
</dbReference>
<dbReference type="Pfam" id="PF00059">
    <property type="entry name" value="Lectin_C"/>
    <property type="match status" value="1"/>
</dbReference>
<feature type="signal peptide" evidence="19">
    <location>
        <begin position="1"/>
        <end position="15"/>
    </location>
</feature>
<evidence type="ECO:0000256" key="9">
    <source>
        <dbReference type="ARBA" id="ARBA00022974"/>
    </source>
</evidence>
<dbReference type="PROSITE" id="PS50026">
    <property type="entry name" value="EGF_3"/>
    <property type="match status" value="1"/>
</dbReference>
<dbReference type="PROSITE" id="PS00010">
    <property type="entry name" value="ASX_HYDROXYL"/>
    <property type="match status" value="2"/>
</dbReference>
<dbReference type="Proteomes" id="UP000558958">
    <property type="component" value="Unassembled WGS sequence"/>
</dbReference>
<evidence type="ECO:0000313" key="22">
    <source>
        <dbReference type="EMBL" id="NXG06780.1"/>
    </source>
</evidence>
<dbReference type="SMART" id="SM00179">
    <property type="entry name" value="EGF_CA"/>
    <property type="match status" value="4"/>
</dbReference>
<dbReference type="PRINTS" id="PR00907">
    <property type="entry name" value="THRMBOMODULN"/>
</dbReference>
<evidence type="ECO:0000256" key="2">
    <source>
        <dbReference type="ARBA" id="ARBA00019822"/>
    </source>
</evidence>
<feature type="compositionally biased region" description="Polar residues" evidence="17">
    <location>
        <begin position="460"/>
        <end position="474"/>
    </location>
</feature>
<feature type="non-terminal residue" evidence="22">
    <location>
        <position position="1"/>
    </location>
</feature>
<keyword evidence="7" id="KW-0430">Lectin</keyword>
<gene>
    <name evidence="22" type="primary">Thbd</name>
    <name evidence="22" type="ORF">SAKLUC_R01294</name>
</gene>